<gene>
    <name evidence="4" type="ORF">OMP38_06400</name>
</gene>
<organism evidence="4 5">
    <name type="scientific">Cohnella ginsengisoli</name>
    <dbReference type="NCBI Taxonomy" id="425004"/>
    <lineage>
        <taxon>Bacteria</taxon>
        <taxon>Bacillati</taxon>
        <taxon>Bacillota</taxon>
        <taxon>Bacilli</taxon>
        <taxon>Bacillales</taxon>
        <taxon>Paenibacillaceae</taxon>
        <taxon>Cohnella</taxon>
    </lineage>
</organism>
<dbReference type="Proteomes" id="UP001153387">
    <property type="component" value="Unassembled WGS sequence"/>
</dbReference>
<dbReference type="EMBL" id="JAPDHZ010000002">
    <property type="protein sequence ID" value="MDG0790519.1"/>
    <property type="molecule type" value="Genomic_DNA"/>
</dbReference>
<dbReference type="InterPro" id="IPR032816">
    <property type="entry name" value="VTT_dom"/>
</dbReference>
<dbReference type="RefSeq" id="WP_277565192.1">
    <property type="nucleotide sequence ID" value="NZ_JAPDHZ010000002.1"/>
</dbReference>
<comment type="similarity">
    <text evidence="1">Belongs to the DedA family.</text>
</comment>
<evidence type="ECO:0000313" key="4">
    <source>
        <dbReference type="EMBL" id="MDG0790519.1"/>
    </source>
</evidence>
<comment type="caution">
    <text evidence="4">The sequence shown here is derived from an EMBL/GenBank/DDBJ whole genome shotgun (WGS) entry which is preliminary data.</text>
</comment>
<evidence type="ECO:0000313" key="5">
    <source>
        <dbReference type="Proteomes" id="UP001153387"/>
    </source>
</evidence>
<feature type="domain" description="VTT" evidence="3">
    <location>
        <begin position="27"/>
        <end position="153"/>
    </location>
</feature>
<sequence length="315" mass="35933">MLTNLLAHYGYGLIFLFLCLEMLALPLPGEMMMSYIGLFVYEQKLGWLFSIVSAGSGVLTGVTLSYWIGYRLGRPFIVRHGHRFHLTESRIDKLTLWFEKYGAKLLFIAYFIPGVRHVTGYFCGVTRMPFRRYALFAYTGAIFWVGLFISLGKVLGPKWELYHSTVNRYMIIFGIASAIVTGLIYVYRKYKQQVVDALMQLLTQGVRRFHSFGKVRLLLLASFALFVLFFSLMLGVIQDFFGSGIRTVRRDRLVSGHGFLRSRLERMDARLREARHALFVWPRACALRALDHAAQQGAKAGPDFPGMGRRRGGAP</sequence>
<keyword evidence="2" id="KW-0812">Transmembrane</keyword>
<dbReference type="PANTHER" id="PTHR42709">
    <property type="entry name" value="ALKALINE PHOSPHATASE LIKE PROTEIN"/>
    <property type="match status" value="1"/>
</dbReference>
<evidence type="ECO:0000259" key="3">
    <source>
        <dbReference type="Pfam" id="PF09335"/>
    </source>
</evidence>
<keyword evidence="5" id="KW-1185">Reference proteome</keyword>
<keyword evidence="2" id="KW-1133">Transmembrane helix</keyword>
<dbReference type="PANTHER" id="PTHR42709:SF9">
    <property type="entry name" value="ALKALINE PHOSPHATASE LIKE PROTEIN"/>
    <property type="match status" value="1"/>
</dbReference>
<accession>A0A9X4QLA1</accession>
<reference evidence="4 5" key="1">
    <citation type="submission" date="2022-10" db="EMBL/GenBank/DDBJ databases">
        <title>Comparative genomic analysis of Cohnella hashimotonis sp. nov., isolated from the International Space Station.</title>
        <authorList>
            <person name="Simpson A."/>
            <person name="Venkateswaran K."/>
        </authorList>
    </citation>
    <scope>NUCLEOTIDE SEQUENCE [LARGE SCALE GENOMIC DNA]</scope>
    <source>
        <strain evidence="4 5">DSM 18997</strain>
    </source>
</reference>
<feature type="transmembrane region" description="Helical" evidence="2">
    <location>
        <begin position="6"/>
        <end position="25"/>
    </location>
</feature>
<feature type="transmembrane region" description="Helical" evidence="2">
    <location>
        <begin position="45"/>
        <end position="68"/>
    </location>
</feature>
<feature type="transmembrane region" description="Helical" evidence="2">
    <location>
        <begin position="168"/>
        <end position="187"/>
    </location>
</feature>
<feature type="transmembrane region" description="Helical" evidence="2">
    <location>
        <begin position="217"/>
        <end position="237"/>
    </location>
</feature>
<evidence type="ECO:0000256" key="2">
    <source>
        <dbReference type="SAM" id="Phobius"/>
    </source>
</evidence>
<dbReference type="InterPro" id="IPR051311">
    <property type="entry name" value="DedA_domain"/>
</dbReference>
<name>A0A9X4QLA1_9BACL</name>
<evidence type="ECO:0000256" key="1">
    <source>
        <dbReference type="ARBA" id="ARBA00010792"/>
    </source>
</evidence>
<dbReference type="AlphaFoldDB" id="A0A9X4QLA1"/>
<keyword evidence="2" id="KW-0472">Membrane</keyword>
<feature type="transmembrane region" description="Helical" evidence="2">
    <location>
        <begin position="135"/>
        <end position="156"/>
    </location>
</feature>
<dbReference type="GO" id="GO:0005886">
    <property type="term" value="C:plasma membrane"/>
    <property type="evidence" value="ECO:0007669"/>
    <property type="project" value="TreeGrafter"/>
</dbReference>
<proteinExistence type="inferred from homology"/>
<protein>
    <submittedName>
        <fullName evidence="4">DedA family protein</fullName>
    </submittedName>
</protein>
<dbReference type="Pfam" id="PF09335">
    <property type="entry name" value="VTT_dom"/>
    <property type="match status" value="1"/>
</dbReference>